<reference evidence="1 2" key="1">
    <citation type="submission" date="2014-04" db="EMBL/GenBank/DDBJ databases">
        <authorList>
            <consortium name="DOE Joint Genome Institute"/>
            <person name="Kuo A."/>
            <person name="Kohler A."/>
            <person name="Jargeat P."/>
            <person name="Nagy L.G."/>
            <person name="Floudas D."/>
            <person name="Copeland A."/>
            <person name="Barry K.W."/>
            <person name="Cichocki N."/>
            <person name="Veneault-Fourrey C."/>
            <person name="LaButti K."/>
            <person name="Lindquist E.A."/>
            <person name="Lipzen A."/>
            <person name="Lundell T."/>
            <person name="Morin E."/>
            <person name="Murat C."/>
            <person name="Sun H."/>
            <person name="Tunlid A."/>
            <person name="Henrissat B."/>
            <person name="Grigoriev I.V."/>
            <person name="Hibbett D.S."/>
            <person name="Martin F."/>
            <person name="Nordberg H.P."/>
            <person name="Cantor M.N."/>
            <person name="Hua S.X."/>
        </authorList>
    </citation>
    <scope>NUCLEOTIDE SEQUENCE [LARGE SCALE GENOMIC DNA]</scope>
    <source>
        <strain evidence="1 2">Ve08.2h10</strain>
    </source>
</reference>
<dbReference type="AlphaFoldDB" id="A0A0D0DSD0"/>
<feature type="non-terminal residue" evidence="1">
    <location>
        <position position="1"/>
    </location>
</feature>
<reference evidence="2" key="2">
    <citation type="submission" date="2015-01" db="EMBL/GenBank/DDBJ databases">
        <title>Evolutionary Origins and Diversification of the Mycorrhizal Mutualists.</title>
        <authorList>
            <consortium name="DOE Joint Genome Institute"/>
            <consortium name="Mycorrhizal Genomics Consortium"/>
            <person name="Kohler A."/>
            <person name="Kuo A."/>
            <person name="Nagy L.G."/>
            <person name="Floudas D."/>
            <person name="Copeland A."/>
            <person name="Barry K.W."/>
            <person name="Cichocki N."/>
            <person name="Veneault-Fourrey C."/>
            <person name="LaButti K."/>
            <person name="Lindquist E.A."/>
            <person name="Lipzen A."/>
            <person name="Lundell T."/>
            <person name="Morin E."/>
            <person name="Murat C."/>
            <person name="Riley R."/>
            <person name="Ohm R."/>
            <person name="Sun H."/>
            <person name="Tunlid A."/>
            <person name="Henrissat B."/>
            <person name="Grigoriev I.V."/>
            <person name="Hibbett D.S."/>
            <person name="Martin F."/>
        </authorList>
    </citation>
    <scope>NUCLEOTIDE SEQUENCE [LARGE SCALE GENOMIC DNA]</scope>
    <source>
        <strain evidence="2">Ve08.2h10</strain>
    </source>
</reference>
<evidence type="ECO:0000313" key="1">
    <source>
        <dbReference type="EMBL" id="KIK90961.1"/>
    </source>
</evidence>
<dbReference type="InParanoid" id="A0A0D0DSD0"/>
<dbReference type="OrthoDB" id="2670776at2759"/>
<sequence>LYGMKQAGHVWNCTLHEKMVYWGFTLEPQFPTTHLKCEHCIYYCKDEYGTVVCAIHVDD</sequence>
<dbReference type="Proteomes" id="UP000054538">
    <property type="component" value="Unassembled WGS sequence"/>
</dbReference>
<dbReference type="EMBL" id="KN825446">
    <property type="protein sequence ID" value="KIK90961.1"/>
    <property type="molecule type" value="Genomic_DNA"/>
</dbReference>
<dbReference type="STRING" id="930991.A0A0D0DSD0"/>
<evidence type="ECO:0008006" key="3">
    <source>
        <dbReference type="Google" id="ProtNLM"/>
    </source>
</evidence>
<organism evidence="1 2">
    <name type="scientific">Paxillus rubicundulus Ve08.2h10</name>
    <dbReference type="NCBI Taxonomy" id="930991"/>
    <lineage>
        <taxon>Eukaryota</taxon>
        <taxon>Fungi</taxon>
        <taxon>Dikarya</taxon>
        <taxon>Basidiomycota</taxon>
        <taxon>Agaricomycotina</taxon>
        <taxon>Agaricomycetes</taxon>
        <taxon>Agaricomycetidae</taxon>
        <taxon>Boletales</taxon>
        <taxon>Paxilineae</taxon>
        <taxon>Paxillaceae</taxon>
        <taxon>Paxillus</taxon>
    </lineage>
</organism>
<dbReference type="HOGENOM" id="CLU_001650_10_4_1"/>
<evidence type="ECO:0000313" key="2">
    <source>
        <dbReference type="Proteomes" id="UP000054538"/>
    </source>
</evidence>
<protein>
    <recommendedName>
        <fullName evidence="3">Reverse transcriptase Ty1/copia-type domain-containing protein</fullName>
    </recommendedName>
</protein>
<gene>
    <name evidence="1" type="ORF">PAXRUDRAFT_91142</name>
</gene>
<name>A0A0D0DSD0_9AGAM</name>
<keyword evidence="2" id="KW-1185">Reference proteome</keyword>
<proteinExistence type="predicted"/>
<accession>A0A0D0DSD0</accession>
<feature type="non-terminal residue" evidence="1">
    <location>
        <position position="59"/>
    </location>
</feature>